<name>A0A6L6WKU9_9RHOB</name>
<dbReference type="PANTHER" id="PTHR43479:SF7">
    <property type="entry name" value="TETR-FAMILY TRANSCRIPTIONAL REGULATOR"/>
    <property type="match status" value="1"/>
</dbReference>
<proteinExistence type="predicted"/>
<evidence type="ECO:0000313" key="5">
    <source>
        <dbReference type="Proteomes" id="UP000478892"/>
    </source>
</evidence>
<dbReference type="GO" id="GO:0003677">
    <property type="term" value="F:DNA binding"/>
    <property type="evidence" value="ECO:0007669"/>
    <property type="project" value="UniProtKB-UniRule"/>
</dbReference>
<evidence type="ECO:0000256" key="2">
    <source>
        <dbReference type="PROSITE-ProRule" id="PRU00335"/>
    </source>
</evidence>
<keyword evidence="5" id="KW-1185">Reference proteome</keyword>
<dbReference type="InterPro" id="IPR001647">
    <property type="entry name" value="HTH_TetR"/>
</dbReference>
<dbReference type="AlphaFoldDB" id="A0A6L6WKU9"/>
<evidence type="ECO:0000259" key="3">
    <source>
        <dbReference type="PROSITE" id="PS50977"/>
    </source>
</evidence>
<dbReference type="Proteomes" id="UP000478892">
    <property type="component" value="Unassembled WGS sequence"/>
</dbReference>
<dbReference type="Pfam" id="PF00440">
    <property type="entry name" value="TetR_N"/>
    <property type="match status" value="1"/>
</dbReference>
<dbReference type="Gene3D" id="1.10.357.10">
    <property type="entry name" value="Tetracycline Repressor, domain 2"/>
    <property type="match status" value="1"/>
</dbReference>
<evidence type="ECO:0000313" key="4">
    <source>
        <dbReference type="EMBL" id="MVO17619.1"/>
    </source>
</evidence>
<evidence type="ECO:0000256" key="1">
    <source>
        <dbReference type="ARBA" id="ARBA00023125"/>
    </source>
</evidence>
<dbReference type="RefSeq" id="WP_157023901.1">
    <property type="nucleotide sequence ID" value="NZ_WQLV01000012.1"/>
</dbReference>
<sequence length="190" mass="20967">MTRGEDRRVRRTRSALQTALLELVVKRAYETITVADICDAADVGRSAFYQHFKGKDDLLRAGFAKLEDDLGRGEAGQDASFSNAFLEHAIQHRVLYRALMRSQAAPIVSAAIRRILVEKASNLITAESGTGVPRELRATLLADLLLSLTLWWFDRDARLPVCDVEAMFAEMATGILGEQGGRYASPGQTK</sequence>
<accession>A0A6L6WKU9</accession>
<protein>
    <submittedName>
        <fullName evidence="4">TetR family transcriptional regulator</fullName>
    </submittedName>
</protein>
<keyword evidence="1 2" id="KW-0238">DNA-binding</keyword>
<dbReference type="InterPro" id="IPR050624">
    <property type="entry name" value="HTH-type_Tx_Regulator"/>
</dbReference>
<reference evidence="4 5" key="1">
    <citation type="submission" date="2019-12" db="EMBL/GenBank/DDBJ databases">
        <authorList>
            <person name="Zhang Y.-J."/>
        </authorList>
    </citation>
    <scope>NUCLEOTIDE SEQUENCE [LARGE SCALE GENOMIC DNA]</scope>
    <source>
        <strain evidence="4 5">CY05</strain>
    </source>
</reference>
<feature type="domain" description="HTH tetR-type" evidence="3">
    <location>
        <begin position="10"/>
        <end position="70"/>
    </location>
</feature>
<dbReference type="EMBL" id="WQLV01000012">
    <property type="protein sequence ID" value="MVO17619.1"/>
    <property type="molecule type" value="Genomic_DNA"/>
</dbReference>
<dbReference type="InterPro" id="IPR009057">
    <property type="entry name" value="Homeodomain-like_sf"/>
</dbReference>
<dbReference type="SUPFAM" id="SSF46689">
    <property type="entry name" value="Homeodomain-like"/>
    <property type="match status" value="1"/>
</dbReference>
<dbReference type="PROSITE" id="PS50977">
    <property type="entry name" value="HTH_TETR_2"/>
    <property type="match status" value="1"/>
</dbReference>
<gene>
    <name evidence="4" type="ORF">GO984_17530</name>
</gene>
<feature type="DNA-binding region" description="H-T-H motif" evidence="2">
    <location>
        <begin position="33"/>
        <end position="52"/>
    </location>
</feature>
<dbReference type="PANTHER" id="PTHR43479">
    <property type="entry name" value="ACREF/ENVCD OPERON REPRESSOR-RELATED"/>
    <property type="match status" value="1"/>
</dbReference>
<comment type="caution">
    <text evidence="4">The sequence shown here is derived from an EMBL/GenBank/DDBJ whole genome shotgun (WGS) entry which is preliminary data.</text>
</comment>
<organism evidence="4 5">
    <name type="scientific">Parasedimentitalea huanghaiensis</name>
    <dbReference type="NCBI Taxonomy" id="2682100"/>
    <lineage>
        <taxon>Bacteria</taxon>
        <taxon>Pseudomonadati</taxon>
        <taxon>Pseudomonadota</taxon>
        <taxon>Alphaproteobacteria</taxon>
        <taxon>Rhodobacterales</taxon>
        <taxon>Paracoccaceae</taxon>
        <taxon>Parasedimentitalea</taxon>
    </lineage>
</organism>